<reference evidence="12 13" key="1">
    <citation type="submission" date="2023-03" db="EMBL/GenBank/DDBJ databases">
        <title>Genome sequence of Lichtheimia ornata CBS 291.66.</title>
        <authorList>
            <person name="Mohabir J.T."/>
            <person name="Shea T.P."/>
            <person name="Kurbessoian T."/>
            <person name="Berby B."/>
            <person name="Fontaine J."/>
            <person name="Livny J."/>
            <person name="Gnirke A."/>
            <person name="Stajich J.E."/>
            <person name="Cuomo C.A."/>
        </authorList>
    </citation>
    <scope>NUCLEOTIDE SEQUENCE [LARGE SCALE GENOMIC DNA]</scope>
    <source>
        <strain evidence="12">CBS 291.66</strain>
    </source>
</reference>
<dbReference type="InterPro" id="IPR000719">
    <property type="entry name" value="Prot_kinase_dom"/>
</dbReference>
<feature type="domain" description="Protein kinase" evidence="11">
    <location>
        <begin position="183"/>
        <end position="514"/>
    </location>
</feature>
<dbReference type="GO" id="GO:0005737">
    <property type="term" value="C:cytoplasm"/>
    <property type="evidence" value="ECO:0007669"/>
    <property type="project" value="UniProtKB-SubCell"/>
</dbReference>
<evidence type="ECO:0000313" key="13">
    <source>
        <dbReference type="Proteomes" id="UP001234581"/>
    </source>
</evidence>
<dbReference type="InterPro" id="IPR050494">
    <property type="entry name" value="Ser_Thr_dual-spec_kinase"/>
</dbReference>
<dbReference type="EMBL" id="JARTCD010000052">
    <property type="protein sequence ID" value="KAJ8655145.1"/>
    <property type="molecule type" value="Genomic_DNA"/>
</dbReference>
<dbReference type="Gene3D" id="3.30.200.20">
    <property type="entry name" value="Phosphorylase Kinase, domain 1"/>
    <property type="match status" value="1"/>
</dbReference>
<dbReference type="InterPro" id="IPR008271">
    <property type="entry name" value="Ser/Thr_kinase_AS"/>
</dbReference>
<feature type="compositionally biased region" description="Polar residues" evidence="10">
    <location>
        <begin position="12"/>
        <end position="21"/>
    </location>
</feature>
<feature type="region of interest" description="Disordered" evidence="10">
    <location>
        <begin position="1"/>
        <end position="22"/>
    </location>
</feature>
<dbReference type="GeneID" id="83216587"/>
<dbReference type="PROSITE" id="PS00108">
    <property type="entry name" value="PROTEIN_KINASE_ST"/>
    <property type="match status" value="1"/>
</dbReference>
<gene>
    <name evidence="12" type="ORF">O0I10_009180</name>
</gene>
<feature type="compositionally biased region" description="Basic residues" evidence="10">
    <location>
        <begin position="1"/>
        <end position="11"/>
    </location>
</feature>
<keyword evidence="5" id="KW-0597">Phosphoprotein</keyword>
<dbReference type="Pfam" id="PF00069">
    <property type="entry name" value="Pkinase"/>
    <property type="match status" value="1"/>
</dbReference>
<keyword evidence="13" id="KW-1185">Reference proteome</keyword>
<feature type="region of interest" description="Disordered" evidence="10">
    <location>
        <begin position="573"/>
        <end position="611"/>
    </location>
</feature>
<accession>A0AAD7XUN9</accession>
<dbReference type="FunFam" id="3.30.200.20:FF:000087">
    <property type="entry name" value="Dual specificity tyrosine-phosphorylation-regulated kinase 1A"/>
    <property type="match status" value="1"/>
</dbReference>
<comment type="similarity">
    <text evidence="2">Belongs to the protein kinase superfamily. CMGC Ser/Thr protein kinase family. MNB/DYRK subfamily.</text>
</comment>
<keyword evidence="4" id="KW-0723">Serine/threonine-protein kinase</keyword>
<evidence type="ECO:0000259" key="11">
    <source>
        <dbReference type="PROSITE" id="PS50011"/>
    </source>
</evidence>
<comment type="subcellular location">
    <subcellularLocation>
        <location evidence="1">Cytoplasm</location>
    </subcellularLocation>
</comment>
<dbReference type="Gene3D" id="1.10.510.10">
    <property type="entry name" value="Transferase(Phosphotransferase) domain 1"/>
    <property type="match status" value="1"/>
</dbReference>
<dbReference type="GO" id="GO:0004674">
    <property type="term" value="F:protein serine/threonine kinase activity"/>
    <property type="evidence" value="ECO:0007669"/>
    <property type="project" value="UniProtKB-KW"/>
</dbReference>
<dbReference type="GO" id="GO:0005634">
    <property type="term" value="C:nucleus"/>
    <property type="evidence" value="ECO:0007669"/>
    <property type="project" value="TreeGrafter"/>
</dbReference>
<keyword evidence="3" id="KW-0963">Cytoplasm</keyword>
<evidence type="ECO:0000256" key="2">
    <source>
        <dbReference type="ARBA" id="ARBA00008867"/>
    </source>
</evidence>
<keyword evidence="6" id="KW-0808">Transferase</keyword>
<dbReference type="FunFam" id="1.10.510.10:FF:000380">
    <property type="entry name" value="Serine/threonine-protein kinase ppk15"/>
    <property type="match status" value="1"/>
</dbReference>
<dbReference type="PROSITE" id="PS50011">
    <property type="entry name" value="PROTEIN_KINASE_DOM"/>
    <property type="match status" value="1"/>
</dbReference>
<evidence type="ECO:0000256" key="7">
    <source>
        <dbReference type="ARBA" id="ARBA00022741"/>
    </source>
</evidence>
<sequence>MHRRFSRRHSKTNSTSATQGVNVDGDIAQCSRRQSWSGVFTQWRDKTARHTRKVLPNVSSPTSPQTSLTSMATTLPTSNSSNLSITPVPTSEHDTYMMQHQRQHDSGGRHHHVKPLVALTINLRDTYSRRNSAFRYDPALNPKRVLTKPSVGCKNNNYDNENSDYIIYVNDVLSDVNGKGQRYIVKEMLGSGTFGQVVKCRVIETGELVSVKIIKNKPAYLKQSLIEVDILKHLNNRWDRNDEHHILRLQDTFTHKNHLCLVFELLSVSLYDLIKQNKFRGLSTHLIRLFAGQILDVLEILRLADVIHCDLKPENILLETLEAPDIKVIDFGSACHRSQRMYTYIQSRFYRSPEVLIGMKYSTEIDMWSFGCIVAELFLGLPIFPGSSEYNQLSRIIDTLGMPPDRMIEHGRHSDRFFDHVTDEDMNPCYRLKSMKKYMMDQHKKEKPNKKYFATTDLSELILSYPMPRKHMTQPEKDEEMRLRLLLVDFLQKILRIDPSERLTPVEAKYHPFITGEDDNGDPSTSSSVESAFSEHLLQRTMTDASKNTTSTPSDKDIANCCICSVGSAMIDQQQPPPLQDAQASKGNGFRTTPHKKKDSITTPPLSPDGFENQDMVVSGLSTATNITQSNSDSILQPMIPIVPSKIPNDRSKCQLRRRQQTTQL</sequence>
<organism evidence="12 13">
    <name type="scientific">Lichtheimia ornata</name>
    <dbReference type="NCBI Taxonomy" id="688661"/>
    <lineage>
        <taxon>Eukaryota</taxon>
        <taxon>Fungi</taxon>
        <taxon>Fungi incertae sedis</taxon>
        <taxon>Mucoromycota</taxon>
        <taxon>Mucoromycotina</taxon>
        <taxon>Mucoromycetes</taxon>
        <taxon>Mucorales</taxon>
        <taxon>Lichtheimiaceae</taxon>
        <taxon>Lichtheimia</taxon>
    </lineage>
</organism>
<dbReference type="RefSeq" id="XP_058340058.1">
    <property type="nucleotide sequence ID" value="XM_058489177.1"/>
</dbReference>
<proteinExistence type="inferred from homology"/>
<evidence type="ECO:0000256" key="4">
    <source>
        <dbReference type="ARBA" id="ARBA00022527"/>
    </source>
</evidence>
<feature type="region of interest" description="Disordered" evidence="10">
    <location>
        <begin position="55"/>
        <end position="85"/>
    </location>
</feature>
<keyword evidence="8" id="KW-0418">Kinase</keyword>
<dbReference type="Proteomes" id="UP001234581">
    <property type="component" value="Unassembled WGS sequence"/>
</dbReference>
<dbReference type="InterPro" id="IPR011009">
    <property type="entry name" value="Kinase-like_dom_sf"/>
</dbReference>
<dbReference type="GO" id="GO:0005524">
    <property type="term" value="F:ATP binding"/>
    <property type="evidence" value="ECO:0007669"/>
    <property type="project" value="UniProtKB-KW"/>
</dbReference>
<dbReference type="SUPFAM" id="SSF56112">
    <property type="entry name" value="Protein kinase-like (PK-like)"/>
    <property type="match status" value="1"/>
</dbReference>
<dbReference type="GO" id="GO:0004713">
    <property type="term" value="F:protein tyrosine kinase activity"/>
    <property type="evidence" value="ECO:0007669"/>
    <property type="project" value="TreeGrafter"/>
</dbReference>
<dbReference type="PANTHER" id="PTHR24058">
    <property type="entry name" value="DUAL SPECIFICITY PROTEIN KINASE"/>
    <property type="match status" value="1"/>
</dbReference>
<evidence type="ECO:0000313" key="12">
    <source>
        <dbReference type="EMBL" id="KAJ8655145.1"/>
    </source>
</evidence>
<name>A0AAD7XUN9_9FUNG</name>
<evidence type="ECO:0000256" key="6">
    <source>
        <dbReference type="ARBA" id="ARBA00022679"/>
    </source>
</evidence>
<comment type="caution">
    <text evidence="12">The sequence shown here is derived from an EMBL/GenBank/DDBJ whole genome shotgun (WGS) entry which is preliminary data.</text>
</comment>
<evidence type="ECO:0000256" key="3">
    <source>
        <dbReference type="ARBA" id="ARBA00022490"/>
    </source>
</evidence>
<dbReference type="PANTHER" id="PTHR24058:SF17">
    <property type="entry name" value="HOMEODOMAIN INTERACTING PROTEIN KINASE, ISOFORM D"/>
    <property type="match status" value="1"/>
</dbReference>
<evidence type="ECO:0000256" key="1">
    <source>
        <dbReference type="ARBA" id="ARBA00004496"/>
    </source>
</evidence>
<evidence type="ECO:0000256" key="9">
    <source>
        <dbReference type="ARBA" id="ARBA00022840"/>
    </source>
</evidence>
<keyword evidence="7" id="KW-0547">Nucleotide-binding</keyword>
<feature type="compositionally biased region" description="Low complexity" evidence="10">
    <location>
        <begin position="59"/>
        <end position="85"/>
    </location>
</feature>
<protein>
    <recommendedName>
        <fullName evidence="11">Protein kinase domain-containing protein</fullName>
    </recommendedName>
</protein>
<evidence type="ECO:0000256" key="8">
    <source>
        <dbReference type="ARBA" id="ARBA00022777"/>
    </source>
</evidence>
<evidence type="ECO:0000256" key="5">
    <source>
        <dbReference type="ARBA" id="ARBA00022553"/>
    </source>
</evidence>
<evidence type="ECO:0000256" key="10">
    <source>
        <dbReference type="SAM" id="MobiDB-lite"/>
    </source>
</evidence>
<dbReference type="SMART" id="SM00220">
    <property type="entry name" value="S_TKc"/>
    <property type="match status" value="1"/>
</dbReference>
<dbReference type="AlphaFoldDB" id="A0AAD7XUN9"/>
<keyword evidence="9" id="KW-0067">ATP-binding</keyword>